<reference evidence="5 6" key="1">
    <citation type="submission" date="2019-02" db="EMBL/GenBank/DDBJ databases">
        <authorList>
            <person name="Feng G."/>
        </authorList>
    </citation>
    <scope>NUCLEOTIDE SEQUENCE [LARGE SCALE GENOMIC DNA]</scope>
    <source>
        <strain evidence="5 6">DSM 26779</strain>
    </source>
</reference>
<dbReference type="Proteomes" id="UP000292734">
    <property type="component" value="Unassembled WGS sequence"/>
</dbReference>
<dbReference type="EMBL" id="SEOM01000001">
    <property type="protein sequence ID" value="RYM04496.1"/>
    <property type="molecule type" value="Genomic_DNA"/>
</dbReference>
<dbReference type="InterPro" id="IPR009057">
    <property type="entry name" value="Homeodomain-like_sf"/>
</dbReference>
<dbReference type="SMART" id="SM00342">
    <property type="entry name" value="HTH_ARAC"/>
    <property type="match status" value="1"/>
</dbReference>
<accession>A0A4Q4JD81</accession>
<keyword evidence="2" id="KW-0238">DNA-binding</keyword>
<dbReference type="GO" id="GO:0003700">
    <property type="term" value="F:DNA-binding transcription factor activity"/>
    <property type="evidence" value="ECO:0007669"/>
    <property type="project" value="InterPro"/>
</dbReference>
<evidence type="ECO:0000259" key="4">
    <source>
        <dbReference type="PROSITE" id="PS01124"/>
    </source>
</evidence>
<sequence length="329" mass="36699">MIQDSTRNDFLPGRDLMGLRSHRVFESRDIDHTRDEISRILQPHVLNPHGRWVEQHCYAEHLPIGNLGIGTIRFGNMHVHVPSIADYHLAIICLDGHAQMAINQTDYRIGGKSGLLIAPGEEMKGTFSADCEQLFIRISSAAVRSHTGIRDLVFKKEIDLSNTGLRPWLNQLSLIASDVVTAELVRGHQIIAKEYERLLISLLLDGQPYLEQRSGASAIAPASVRRAETFIHDNASESITLEDIAMAAQVPVRTLLDSFKRFRNVSPIRYLKDVRLDIAREKLRSGEGVTASSVAFEAGFNHLGRFAGDYLRRFGEKPSDTLRGNGSAQ</sequence>
<dbReference type="PANTHER" id="PTHR46796:SF12">
    <property type="entry name" value="HTH-TYPE DNA-BINDING TRANSCRIPTIONAL ACTIVATOR EUTR"/>
    <property type="match status" value="1"/>
</dbReference>
<name>A0A4Q4JD81_9SPHN</name>
<feature type="domain" description="HTH araC/xylS-type" evidence="4">
    <location>
        <begin position="225"/>
        <end position="324"/>
    </location>
</feature>
<dbReference type="Gene3D" id="1.10.10.60">
    <property type="entry name" value="Homeodomain-like"/>
    <property type="match status" value="1"/>
</dbReference>
<keyword evidence="3" id="KW-0804">Transcription</keyword>
<dbReference type="GO" id="GO:0043565">
    <property type="term" value="F:sequence-specific DNA binding"/>
    <property type="evidence" value="ECO:0007669"/>
    <property type="project" value="InterPro"/>
</dbReference>
<evidence type="ECO:0000256" key="3">
    <source>
        <dbReference type="ARBA" id="ARBA00023163"/>
    </source>
</evidence>
<dbReference type="PANTHER" id="PTHR46796">
    <property type="entry name" value="HTH-TYPE TRANSCRIPTIONAL ACTIVATOR RHAS-RELATED"/>
    <property type="match status" value="1"/>
</dbReference>
<keyword evidence="1" id="KW-0805">Transcription regulation</keyword>
<organism evidence="5 6">
    <name type="scientific">Sphingobium indicum</name>
    <dbReference type="NCBI Taxonomy" id="332055"/>
    <lineage>
        <taxon>Bacteria</taxon>
        <taxon>Pseudomonadati</taxon>
        <taxon>Pseudomonadota</taxon>
        <taxon>Alphaproteobacteria</taxon>
        <taxon>Sphingomonadales</taxon>
        <taxon>Sphingomonadaceae</taxon>
        <taxon>Sphingobium</taxon>
    </lineage>
</organism>
<evidence type="ECO:0000313" key="6">
    <source>
        <dbReference type="Proteomes" id="UP000292734"/>
    </source>
</evidence>
<dbReference type="InterPro" id="IPR035418">
    <property type="entry name" value="AraC-bd_2"/>
</dbReference>
<dbReference type="SUPFAM" id="SSF46689">
    <property type="entry name" value="Homeodomain-like"/>
    <property type="match status" value="1"/>
</dbReference>
<evidence type="ECO:0000256" key="2">
    <source>
        <dbReference type="ARBA" id="ARBA00023125"/>
    </source>
</evidence>
<evidence type="ECO:0000256" key="1">
    <source>
        <dbReference type="ARBA" id="ARBA00023015"/>
    </source>
</evidence>
<dbReference type="InterPro" id="IPR018060">
    <property type="entry name" value="HTH_AraC"/>
</dbReference>
<gene>
    <name evidence="5" type="ORF">EWH08_01965</name>
</gene>
<evidence type="ECO:0000313" key="5">
    <source>
        <dbReference type="EMBL" id="RYM04496.1"/>
    </source>
</evidence>
<comment type="caution">
    <text evidence="5">The sequence shown here is derived from an EMBL/GenBank/DDBJ whole genome shotgun (WGS) entry which is preliminary data.</text>
</comment>
<protein>
    <submittedName>
        <fullName evidence="5">AraC family transcriptional regulator</fullName>
    </submittedName>
</protein>
<dbReference type="PROSITE" id="PS01124">
    <property type="entry name" value="HTH_ARAC_FAMILY_2"/>
    <property type="match status" value="1"/>
</dbReference>
<dbReference type="InterPro" id="IPR050204">
    <property type="entry name" value="AraC_XylS_family_regulators"/>
</dbReference>
<proteinExistence type="predicted"/>
<dbReference type="AlphaFoldDB" id="A0A4Q4JD81"/>
<dbReference type="Pfam" id="PF14525">
    <property type="entry name" value="AraC_binding_2"/>
    <property type="match status" value="1"/>
</dbReference>
<dbReference type="Pfam" id="PF12833">
    <property type="entry name" value="HTH_18"/>
    <property type="match status" value="1"/>
</dbReference>